<accession>A0ABY9K0A1</accession>
<name>A0ABY9K0A1_9BACI</name>
<dbReference type="RefSeq" id="WP_226540740.1">
    <property type="nucleotide sequence ID" value="NZ_CP129014.1"/>
</dbReference>
<organism evidence="1 2">
    <name type="scientific">Bacillus carboniphilus</name>
    <dbReference type="NCBI Taxonomy" id="86663"/>
    <lineage>
        <taxon>Bacteria</taxon>
        <taxon>Bacillati</taxon>
        <taxon>Bacillota</taxon>
        <taxon>Bacilli</taxon>
        <taxon>Bacillales</taxon>
        <taxon>Bacillaceae</taxon>
        <taxon>Bacillus</taxon>
    </lineage>
</organism>
<geneLocation type="plasmid" evidence="1 2">
    <name>unnamed1</name>
</geneLocation>
<dbReference type="Proteomes" id="UP001197974">
    <property type="component" value="Plasmid unnamed1"/>
</dbReference>
<proteinExistence type="predicted"/>
<protein>
    <submittedName>
        <fullName evidence="1">Helix-turn-helix transcriptional regulator</fullName>
    </submittedName>
</protein>
<keyword evidence="2" id="KW-1185">Reference proteome</keyword>
<reference evidence="1 2" key="1">
    <citation type="submission" date="2023-06" db="EMBL/GenBank/DDBJ databases">
        <title>Five Gram-positive bacteria isolated from mangrove sediments in Shenzhen, Guangdong, China.</title>
        <authorList>
            <person name="Yu S."/>
            <person name="Zheng W."/>
            <person name="Huang Y."/>
        </authorList>
    </citation>
    <scope>NUCLEOTIDE SEQUENCE [LARGE SCALE GENOMIC DNA]</scope>
    <source>
        <strain evidence="1 2">SaN35-3</strain>
        <plasmid evidence="1 2">unnamed1</plasmid>
    </source>
</reference>
<gene>
    <name evidence="1" type="ORF">LC087_18855</name>
</gene>
<evidence type="ECO:0000313" key="1">
    <source>
        <dbReference type="EMBL" id="WLR44444.1"/>
    </source>
</evidence>
<keyword evidence="1" id="KW-0614">Plasmid</keyword>
<dbReference type="InterPro" id="IPR010982">
    <property type="entry name" value="Lambda_DNA-bd_dom_sf"/>
</dbReference>
<evidence type="ECO:0000313" key="2">
    <source>
        <dbReference type="Proteomes" id="UP001197974"/>
    </source>
</evidence>
<dbReference type="EMBL" id="CP129014">
    <property type="protein sequence ID" value="WLR44444.1"/>
    <property type="molecule type" value="Genomic_DNA"/>
</dbReference>
<dbReference type="Gene3D" id="1.10.260.40">
    <property type="entry name" value="lambda repressor-like DNA-binding domains"/>
    <property type="match status" value="1"/>
</dbReference>
<sequence length="74" mass="8639">MVLSFKRQRSKFGKFLDKNSIQQQEISKISGVSRSVVSRLSIEKDYNPTVRNANKIIKSLRKEGYNVDLDDFWT</sequence>
<dbReference type="SUPFAM" id="SSF47413">
    <property type="entry name" value="lambda repressor-like DNA-binding domains"/>
    <property type="match status" value="1"/>
</dbReference>